<dbReference type="Proteomes" id="UP000182284">
    <property type="component" value="Unassembled WGS sequence"/>
</dbReference>
<dbReference type="GO" id="GO:0005737">
    <property type="term" value="C:cytoplasm"/>
    <property type="evidence" value="ECO:0007669"/>
    <property type="project" value="TreeGrafter"/>
</dbReference>
<dbReference type="AlphaFoldDB" id="A0A1G7K7E3"/>
<sequence>MRGPCAAATGRLRVNTLAITCLRDEGPWLLDWLAHHKAAGFTHFLIASHDCTDGSAQMLDALDAAGLITHVPFDPKGEKSVQWQAMKLLSKHKRYRSADLALFFDVDEYLVIQDAGSVAKLMPETADAMPLRWHLFGNNGFGTWDDVPVPERFTMAAPDGITLPLAHFFKTLHRPKAFRDLGVHRPKNPKDQDLPNWVSASGAALPTAFAAAQARINLFGVPHEKERAWLNHYSVRSIEEFVLKSARGLPNHMQKPVGAGYWAERNFNITPDTRITAMRPAAHKLRSEMAAFEPLHQACVAAHRARLKTLMSQRDVVELMWQLTLMGGSTPPGPTQLAAHLARLKALTPEA</sequence>
<dbReference type="PANTHER" id="PTHR21461:SF69">
    <property type="entry name" value="GLYCOSYLTRANSFERASE FAMILY 92 PROTEIN"/>
    <property type="match status" value="1"/>
</dbReference>
<evidence type="ECO:0000313" key="5">
    <source>
        <dbReference type="Proteomes" id="UP000182284"/>
    </source>
</evidence>
<evidence type="ECO:0000256" key="2">
    <source>
        <dbReference type="ARBA" id="ARBA00022692"/>
    </source>
</evidence>
<gene>
    <name evidence="4" type="ORF">SAMN04488117_103355</name>
</gene>
<evidence type="ECO:0000256" key="1">
    <source>
        <dbReference type="ARBA" id="ARBA00004167"/>
    </source>
</evidence>
<keyword evidence="3" id="KW-1133">Transmembrane helix</keyword>
<keyword evidence="3" id="KW-0472">Membrane</keyword>
<dbReference type="GO" id="GO:0016757">
    <property type="term" value="F:glycosyltransferase activity"/>
    <property type="evidence" value="ECO:0007669"/>
    <property type="project" value="TreeGrafter"/>
</dbReference>
<reference evidence="4 5" key="1">
    <citation type="submission" date="2016-10" db="EMBL/GenBank/DDBJ databases">
        <authorList>
            <person name="de Groot N.N."/>
        </authorList>
    </citation>
    <scope>NUCLEOTIDE SEQUENCE [LARGE SCALE GENOMIC DNA]</scope>
    <source>
        <strain evidence="4 5">DSM 27375</strain>
    </source>
</reference>
<keyword evidence="2" id="KW-0812">Transmembrane</keyword>
<protein>
    <submittedName>
        <fullName evidence="4">Glycosyl transferase family 2</fullName>
    </submittedName>
</protein>
<evidence type="ECO:0000313" key="4">
    <source>
        <dbReference type="EMBL" id="SDF33092.1"/>
    </source>
</evidence>
<proteinExistence type="predicted"/>
<dbReference type="EMBL" id="FNBL01000003">
    <property type="protein sequence ID" value="SDF33092.1"/>
    <property type="molecule type" value="Genomic_DNA"/>
</dbReference>
<evidence type="ECO:0000256" key="3">
    <source>
        <dbReference type="ARBA" id="ARBA00022989"/>
    </source>
</evidence>
<dbReference type="GO" id="GO:0016020">
    <property type="term" value="C:membrane"/>
    <property type="evidence" value="ECO:0007669"/>
    <property type="project" value="UniProtKB-SubCell"/>
</dbReference>
<accession>A0A1G7K7E3</accession>
<organism evidence="4 5">
    <name type="scientific">Celeribacter baekdonensis</name>
    <dbReference type="NCBI Taxonomy" id="875171"/>
    <lineage>
        <taxon>Bacteria</taxon>
        <taxon>Pseudomonadati</taxon>
        <taxon>Pseudomonadota</taxon>
        <taxon>Alphaproteobacteria</taxon>
        <taxon>Rhodobacterales</taxon>
        <taxon>Roseobacteraceae</taxon>
        <taxon>Celeribacter</taxon>
    </lineage>
</organism>
<name>A0A1G7K7E3_9RHOB</name>
<comment type="subcellular location">
    <subcellularLocation>
        <location evidence="1">Membrane</location>
        <topology evidence="1">Single-pass membrane protein</topology>
    </subcellularLocation>
</comment>
<keyword evidence="4" id="KW-0808">Transferase</keyword>
<dbReference type="OrthoDB" id="1997677at2"/>
<dbReference type="PANTHER" id="PTHR21461">
    <property type="entry name" value="GLYCOSYLTRANSFERASE FAMILY 92 PROTEIN"/>
    <property type="match status" value="1"/>
</dbReference>
<dbReference type="Pfam" id="PF13704">
    <property type="entry name" value="Glyco_tranf_2_4"/>
    <property type="match status" value="1"/>
</dbReference>